<keyword evidence="4 7" id="KW-0812">Transmembrane</keyword>
<dbReference type="EMBL" id="BMDD01000006">
    <property type="protein sequence ID" value="GGH85455.1"/>
    <property type="molecule type" value="Genomic_DNA"/>
</dbReference>
<feature type="transmembrane region" description="Helical" evidence="7">
    <location>
        <begin position="100"/>
        <end position="125"/>
    </location>
</feature>
<evidence type="ECO:0000256" key="1">
    <source>
        <dbReference type="ARBA" id="ARBA00004651"/>
    </source>
</evidence>
<dbReference type="Pfam" id="PF00528">
    <property type="entry name" value="BPD_transp_1"/>
    <property type="match status" value="1"/>
</dbReference>
<dbReference type="InterPro" id="IPR053523">
    <property type="entry name" value="Oligopeptide_permease_AppC"/>
</dbReference>
<organism evidence="9 10">
    <name type="scientific">Saccharibacillus endophyticus</name>
    <dbReference type="NCBI Taxonomy" id="2060666"/>
    <lineage>
        <taxon>Bacteria</taxon>
        <taxon>Bacillati</taxon>
        <taxon>Bacillota</taxon>
        <taxon>Bacilli</taxon>
        <taxon>Bacillales</taxon>
        <taxon>Paenibacillaceae</taxon>
        <taxon>Saccharibacillus</taxon>
    </lineage>
</organism>
<keyword evidence="6 7" id="KW-0472">Membrane</keyword>
<name>A0ABQ2A3H9_9BACL</name>
<dbReference type="Gene3D" id="1.10.3720.10">
    <property type="entry name" value="MetI-like"/>
    <property type="match status" value="1"/>
</dbReference>
<dbReference type="InterPro" id="IPR035906">
    <property type="entry name" value="MetI-like_sf"/>
</dbReference>
<dbReference type="PANTHER" id="PTHR43386">
    <property type="entry name" value="OLIGOPEPTIDE TRANSPORT SYSTEM PERMEASE PROTEIN APPC"/>
    <property type="match status" value="1"/>
</dbReference>
<evidence type="ECO:0000313" key="10">
    <source>
        <dbReference type="Proteomes" id="UP000605427"/>
    </source>
</evidence>
<dbReference type="SUPFAM" id="SSF161098">
    <property type="entry name" value="MetI-like"/>
    <property type="match status" value="1"/>
</dbReference>
<evidence type="ECO:0000313" key="9">
    <source>
        <dbReference type="EMBL" id="GGH85455.1"/>
    </source>
</evidence>
<feature type="transmembrane region" description="Helical" evidence="7">
    <location>
        <begin position="276"/>
        <end position="296"/>
    </location>
</feature>
<dbReference type="InterPro" id="IPR050366">
    <property type="entry name" value="BP-dependent_transpt_permease"/>
</dbReference>
<dbReference type="PANTHER" id="PTHR43386:SF1">
    <property type="entry name" value="D,D-DIPEPTIDE TRANSPORT SYSTEM PERMEASE PROTEIN DDPC-RELATED"/>
    <property type="match status" value="1"/>
</dbReference>
<keyword evidence="10" id="KW-1185">Reference proteome</keyword>
<evidence type="ECO:0000259" key="8">
    <source>
        <dbReference type="PROSITE" id="PS50928"/>
    </source>
</evidence>
<dbReference type="NCBIfam" id="NF045476">
    <property type="entry name" value="Opp4C"/>
    <property type="match status" value="1"/>
</dbReference>
<dbReference type="PROSITE" id="PS50928">
    <property type="entry name" value="ABC_TM1"/>
    <property type="match status" value="1"/>
</dbReference>
<dbReference type="Pfam" id="PF12911">
    <property type="entry name" value="OppC_N"/>
    <property type="match status" value="1"/>
</dbReference>
<sequence>MEQPSLNRTEQLQEQLKIVKAESPWRIAIRRFAKNRLALIGLIILFIMAIICAFGPLFSPYELNQTNIKDKNLAPNAQYWLGTDKLGRDVLLRVMLAGRISLTVGLVATAISVVIGATLGAVAGFYRRFADTIIMRIADIFLALPTLPILITLGAILSDLKIEPSKRIYFLMLIIGILGWVGLARLVRSQILTLREQEFMQATEALGLRDSRKIFRHLLPNTVPIIIVSATLGVAGAILTESALSFLGLGVVPPTPSWGNMINAANNLIDFRKRPWIWIPPGVCILVTVTAINLIGDGLRDALDPKMKSR</sequence>
<protein>
    <submittedName>
        <fullName evidence="9">Peptide ABC transporter permease</fullName>
    </submittedName>
</protein>
<keyword evidence="2 7" id="KW-0813">Transport</keyword>
<comment type="similarity">
    <text evidence="7">Belongs to the binding-protein-dependent transport system permease family.</text>
</comment>
<reference evidence="10" key="1">
    <citation type="journal article" date="2019" name="Int. J. Syst. Evol. Microbiol.">
        <title>The Global Catalogue of Microorganisms (GCM) 10K type strain sequencing project: providing services to taxonomists for standard genome sequencing and annotation.</title>
        <authorList>
            <consortium name="The Broad Institute Genomics Platform"/>
            <consortium name="The Broad Institute Genome Sequencing Center for Infectious Disease"/>
            <person name="Wu L."/>
            <person name="Ma J."/>
        </authorList>
    </citation>
    <scope>NUCLEOTIDE SEQUENCE [LARGE SCALE GENOMIC DNA]</scope>
    <source>
        <strain evidence="10">CCM 8702</strain>
    </source>
</reference>
<feature type="domain" description="ABC transmembrane type-1" evidence="8">
    <location>
        <begin position="98"/>
        <end position="296"/>
    </location>
</feature>
<keyword evidence="5 7" id="KW-1133">Transmembrane helix</keyword>
<gene>
    <name evidence="9" type="primary">oppC</name>
    <name evidence="9" type="ORF">GCM10007362_42910</name>
</gene>
<keyword evidence="3" id="KW-1003">Cell membrane</keyword>
<evidence type="ECO:0000256" key="6">
    <source>
        <dbReference type="ARBA" id="ARBA00023136"/>
    </source>
</evidence>
<dbReference type="CDD" id="cd06261">
    <property type="entry name" value="TM_PBP2"/>
    <property type="match status" value="1"/>
</dbReference>
<evidence type="ECO:0000256" key="3">
    <source>
        <dbReference type="ARBA" id="ARBA00022475"/>
    </source>
</evidence>
<dbReference type="Proteomes" id="UP000605427">
    <property type="component" value="Unassembled WGS sequence"/>
</dbReference>
<feature type="transmembrane region" description="Helical" evidence="7">
    <location>
        <begin position="218"/>
        <end position="239"/>
    </location>
</feature>
<evidence type="ECO:0000256" key="2">
    <source>
        <dbReference type="ARBA" id="ARBA00022448"/>
    </source>
</evidence>
<evidence type="ECO:0000256" key="5">
    <source>
        <dbReference type="ARBA" id="ARBA00022989"/>
    </source>
</evidence>
<comment type="subcellular location">
    <subcellularLocation>
        <location evidence="1 7">Cell membrane</location>
        <topology evidence="1 7">Multi-pass membrane protein</topology>
    </subcellularLocation>
</comment>
<evidence type="ECO:0000256" key="4">
    <source>
        <dbReference type="ARBA" id="ARBA00022692"/>
    </source>
</evidence>
<comment type="caution">
    <text evidence="9">The sequence shown here is derived from an EMBL/GenBank/DDBJ whole genome shotgun (WGS) entry which is preliminary data.</text>
</comment>
<feature type="transmembrane region" description="Helical" evidence="7">
    <location>
        <begin position="168"/>
        <end position="187"/>
    </location>
</feature>
<proteinExistence type="inferred from homology"/>
<feature type="transmembrane region" description="Helical" evidence="7">
    <location>
        <begin position="37"/>
        <end position="58"/>
    </location>
</feature>
<dbReference type="InterPro" id="IPR025966">
    <property type="entry name" value="OppC_N"/>
</dbReference>
<evidence type="ECO:0000256" key="7">
    <source>
        <dbReference type="RuleBase" id="RU363032"/>
    </source>
</evidence>
<dbReference type="InterPro" id="IPR000515">
    <property type="entry name" value="MetI-like"/>
</dbReference>
<accession>A0ABQ2A3H9</accession>
<feature type="transmembrane region" description="Helical" evidence="7">
    <location>
        <begin position="137"/>
        <end position="156"/>
    </location>
</feature>